<reference evidence="1" key="1">
    <citation type="submission" date="2018-05" db="EMBL/GenBank/DDBJ databases">
        <authorList>
            <person name="Lanie J.A."/>
            <person name="Ng W.-L."/>
            <person name="Kazmierczak K.M."/>
            <person name="Andrzejewski T.M."/>
            <person name="Davidsen T.M."/>
            <person name="Wayne K.J."/>
            <person name="Tettelin H."/>
            <person name="Glass J.I."/>
            <person name="Rusch D."/>
            <person name="Podicherti R."/>
            <person name="Tsui H.-C.T."/>
            <person name="Winkler M.E."/>
        </authorList>
    </citation>
    <scope>NUCLEOTIDE SEQUENCE</scope>
</reference>
<gene>
    <name evidence="1" type="ORF">METZ01_LOCUS506027</name>
</gene>
<dbReference type="AlphaFoldDB" id="A0A383E9U4"/>
<name>A0A383E9U4_9ZZZZ</name>
<evidence type="ECO:0000313" key="1">
    <source>
        <dbReference type="EMBL" id="SVE53173.1"/>
    </source>
</evidence>
<organism evidence="1">
    <name type="scientific">marine metagenome</name>
    <dbReference type="NCBI Taxonomy" id="408172"/>
    <lineage>
        <taxon>unclassified sequences</taxon>
        <taxon>metagenomes</taxon>
        <taxon>ecological metagenomes</taxon>
    </lineage>
</organism>
<dbReference type="SUPFAM" id="SSF56796">
    <property type="entry name" value="Dehydroquinate synthase-like"/>
    <property type="match status" value="1"/>
</dbReference>
<proteinExistence type="predicted"/>
<accession>A0A383E9U4</accession>
<feature type="non-terminal residue" evidence="1">
    <location>
        <position position="1"/>
    </location>
</feature>
<sequence>ILNSYGLPTNDKNLNAEELIEAIRMDKKNVDGNVQWILLRNIGEAIIEGNVSSEIVKSSISKIIG</sequence>
<dbReference type="EMBL" id="UINC01223822">
    <property type="protein sequence ID" value="SVE53173.1"/>
    <property type="molecule type" value="Genomic_DNA"/>
</dbReference>
<dbReference type="Gene3D" id="1.20.1090.10">
    <property type="entry name" value="Dehydroquinate synthase-like - alpha domain"/>
    <property type="match status" value="1"/>
</dbReference>
<protein>
    <submittedName>
        <fullName evidence="1">Uncharacterized protein</fullName>
    </submittedName>
</protein>